<dbReference type="EMBL" id="MTYJ01000105">
    <property type="protein sequence ID" value="OQV14428.1"/>
    <property type="molecule type" value="Genomic_DNA"/>
</dbReference>
<protein>
    <submittedName>
        <fullName evidence="1">Uncharacterized protein</fullName>
    </submittedName>
</protein>
<gene>
    <name evidence="1" type="ORF">BV898_11405</name>
</gene>
<dbReference type="Proteomes" id="UP000192578">
    <property type="component" value="Unassembled WGS sequence"/>
</dbReference>
<organism evidence="1 2">
    <name type="scientific">Hypsibius exemplaris</name>
    <name type="common">Freshwater tardigrade</name>
    <dbReference type="NCBI Taxonomy" id="2072580"/>
    <lineage>
        <taxon>Eukaryota</taxon>
        <taxon>Metazoa</taxon>
        <taxon>Ecdysozoa</taxon>
        <taxon>Tardigrada</taxon>
        <taxon>Eutardigrada</taxon>
        <taxon>Parachela</taxon>
        <taxon>Hypsibioidea</taxon>
        <taxon>Hypsibiidae</taxon>
        <taxon>Hypsibius</taxon>
    </lineage>
</organism>
<reference evidence="2" key="1">
    <citation type="submission" date="2017-01" db="EMBL/GenBank/DDBJ databases">
        <title>Comparative genomics of anhydrobiosis in the tardigrade Hypsibius dujardini.</title>
        <authorList>
            <person name="Yoshida Y."/>
            <person name="Koutsovoulos G."/>
            <person name="Laetsch D."/>
            <person name="Stevens L."/>
            <person name="Kumar S."/>
            <person name="Horikawa D."/>
            <person name="Ishino K."/>
            <person name="Komine S."/>
            <person name="Tomita M."/>
            <person name="Blaxter M."/>
            <person name="Arakawa K."/>
        </authorList>
    </citation>
    <scope>NUCLEOTIDE SEQUENCE [LARGE SCALE GENOMIC DNA]</scope>
    <source>
        <strain evidence="2">Z151</strain>
    </source>
</reference>
<sequence length="127" mass="14801">MKSKYIADKRAAYQRRALILPSQSAPLKSACFIRMDFRKVLPLRTSSRSPRNCCRFRVLPIHTTTTDPRERFRRVSGKRVLLRPEIFWAPIRSAVFIDTSASFFGIRSKFDFADDKLPGCCFYKAIY</sequence>
<comment type="caution">
    <text evidence="1">The sequence shown here is derived from an EMBL/GenBank/DDBJ whole genome shotgun (WGS) entry which is preliminary data.</text>
</comment>
<name>A0A1W0WGV0_HYPEX</name>
<accession>A0A1W0WGV0</accession>
<dbReference type="AlphaFoldDB" id="A0A1W0WGV0"/>
<keyword evidence="2" id="KW-1185">Reference proteome</keyword>
<evidence type="ECO:0000313" key="1">
    <source>
        <dbReference type="EMBL" id="OQV14428.1"/>
    </source>
</evidence>
<evidence type="ECO:0000313" key="2">
    <source>
        <dbReference type="Proteomes" id="UP000192578"/>
    </source>
</evidence>
<proteinExistence type="predicted"/>